<evidence type="ECO:0000313" key="2">
    <source>
        <dbReference type="EMBL" id="MBB6475009.1"/>
    </source>
</evidence>
<proteinExistence type="predicted"/>
<gene>
    <name evidence="2" type="ORF">BJ992_004440</name>
</gene>
<dbReference type="InterPro" id="IPR050177">
    <property type="entry name" value="Lipid_A_modif_metabolic_enz"/>
</dbReference>
<reference evidence="2 3" key="1">
    <citation type="submission" date="2020-08" db="EMBL/GenBank/DDBJ databases">
        <title>Sequencing the genomes of 1000 actinobacteria strains.</title>
        <authorList>
            <person name="Klenk H.-P."/>
        </authorList>
    </citation>
    <scope>NUCLEOTIDE SEQUENCE [LARGE SCALE GENOMIC DNA]</scope>
    <source>
        <strain evidence="2 3">DSM 44936</strain>
    </source>
</reference>
<dbReference type="EMBL" id="JACHIU010000001">
    <property type="protein sequence ID" value="MBB6475009.1"/>
    <property type="molecule type" value="Genomic_DNA"/>
</dbReference>
<organism evidence="2 3">
    <name type="scientific">Sphaerisporangium rubeum</name>
    <dbReference type="NCBI Taxonomy" id="321317"/>
    <lineage>
        <taxon>Bacteria</taxon>
        <taxon>Bacillati</taxon>
        <taxon>Actinomycetota</taxon>
        <taxon>Actinomycetes</taxon>
        <taxon>Streptosporangiales</taxon>
        <taxon>Streptosporangiaceae</taxon>
        <taxon>Sphaerisporangium</taxon>
    </lineage>
</organism>
<dbReference type="SUPFAM" id="SSF51735">
    <property type="entry name" value="NAD(P)-binding Rossmann-fold domains"/>
    <property type="match status" value="1"/>
</dbReference>
<dbReference type="RefSeq" id="WP_184983996.1">
    <property type="nucleotide sequence ID" value="NZ_BAAALO010000072.1"/>
</dbReference>
<dbReference type="AlphaFoldDB" id="A0A7X0M9F7"/>
<dbReference type="InterPro" id="IPR036291">
    <property type="entry name" value="NAD(P)-bd_dom_sf"/>
</dbReference>
<dbReference type="Pfam" id="PF01370">
    <property type="entry name" value="Epimerase"/>
    <property type="match status" value="1"/>
</dbReference>
<protein>
    <submittedName>
        <fullName evidence="2">Nucleoside-diphosphate-sugar epimerase</fullName>
    </submittedName>
</protein>
<comment type="caution">
    <text evidence="2">The sequence shown here is derived from an EMBL/GenBank/DDBJ whole genome shotgun (WGS) entry which is preliminary data.</text>
</comment>
<name>A0A7X0M9F7_9ACTN</name>
<dbReference type="Gene3D" id="3.40.50.720">
    <property type="entry name" value="NAD(P)-binding Rossmann-like Domain"/>
    <property type="match status" value="1"/>
</dbReference>
<dbReference type="InterPro" id="IPR001509">
    <property type="entry name" value="Epimerase_deHydtase"/>
</dbReference>
<accession>A0A7X0M9F7</accession>
<evidence type="ECO:0000313" key="3">
    <source>
        <dbReference type="Proteomes" id="UP000555564"/>
    </source>
</evidence>
<sequence length="313" mass="33629">MGKHVVVGAGQVGGQLATLLAGQGHEVTVVTRSGSGPVAAGVTRTPADIKDAEALTGITKGADVIYNCVNPQYHRWQEDWPPMAASLLTAAEASGAGLVTLGNLYVYGEVHAPMTEDLPLAATGTKGRVRATMWHDMLAAHREGRVRVTELRGSDYYGPGMTDQSFFGDRFITPILAGKPVRAIGDPSQPHSLTYLPDVARALAVAGSDDRVWGRPWHIPTATPAPTFKQMAERMAAIAGAPDPKVTRVPDVALRATGLFVPMMRELMETQHQRTRPFILDSTAFETTFGMAPTPTDVALRETLDWWRAGRPA</sequence>
<keyword evidence="3" id="KW-1185">Reference proteome</keyword>
<evidence type="ECO:0000259" key="1">
    <source>
        <dbReference type="Pfam" id="PF01370"/>
    </source>
</evidence>
<feature type="domain" description="NAD-dependent epimerase/dehydratase" evidence="1">
    <location>
        <begin position="6"/>
        <end position="206"/>
    </location>
</feature>
<dbReference type="PANTHER" id="PTHR43245">
    <property type="entry name" value="BIFUNCTIONAL POLYMYXIN RESISTANCE PROTEIN ARNA"/>
    <property type="match status" value="1"/>
</dbReference>
<dbReference type="Proteomes" id="UP000555564">
    <property type="component" value="Unassembled WGS sequence"/>
</dbReference>
<dbReference type="PANTHER" id="PTHR43245:SF13">
    <property type="entry name" value="UDP-D-APIOSE_UDP-D-XYLOSE SYNTHASE 2"/>
    <property type="match status" value="1"/>
</dbReference>